<dbReference type="PANTHER" id="PTHR34561">
    <property type="entry name" value="NADH DEHYDROGENASE [UBIQUINONE] 1 ALPHA SUBCOMPLEX ASSEMBLY FACTOR 8"/>
    <property type="match status" value="1"/>
</dbReference>
<dbReference type="AlphaFoldDB" id="A0A8D0HET0"/>
<name>A0A8D0HET0_SPHPU</name>
<organism evidence="1 2">
    <name type="scientific">Sphenodon punctatus</name>
    <name type="common">Tuatara</name>
    <name type="synonym">Hatteria punctata</name>
    <dbReference type="NCBI Taxonomy" id="8508"/>
    <lineage>
        <taxon>Eukaryota</taxon>
        <taxon>Metazoa</taxon>
        <taxon>Chordata</taxon>
        <taxon>Craniata</taxon>
        <taxon>Vertebrata</taxon>
        <taxon>Euteleostomi</taxon>
        <taxon>Lepidosauria</taxon>
        <taxon>Sphenodontia</taxon>
        <taxon>Sphenodontidae</taxon>
        <taxon>Sphenodon</taxon>
    </lineage>
</organism>
<evidence type="ECO:0000313" key="2">
    <source>
        <dbReference type="Proteomes" id="UP000694392"/>
    </source>
</evidence>
<dbReference type="PANTHER" id="PTHR34561:SF1">
    <property type="entry name" value="NADH DEHYDROGENASE [UBIQUINONE] 1 ALPHA SUBCOMPLEX ASSEMBLY FACTOR 8"/>
    <property type="match status" value="1"/>
</dbReference>
<reference evidence="1" key="2">
    <citation type="submission" date="2025-09" db="UniProtKB">
        <authorList>
            <consortium name="Ensembl"/>
        </authorList>
    </citation>
    <scope>IDENTIFICATION</scope>
</reference>
<dbReference type="Ensembl" id="ENSSPUT00000019476.1">
    <property type="protein sequence ID" value="ENSSPUP00000018285.1"/>
    <property type="gene ID" value="ENSSPUG00000014125.1"/>
</dbReference>
<dbReference type="GO" id="GO:0005759">
    <property type="term" value="C:mitochondrial matrix"/>
    <property type="evidence" value="ECO:0007669"/>
    <property type="project" value="Ensembl"/>
</dbReference>
<proteinExistence type="predicted"/>
<reference evidence="1" key="1">
    <citation type="submission" date="2025-08" db="UniProtKB">
        <authorList>
            <consortium name="Ensembl"/>
        </authorList>
    </citation>
    <scope>IDENTIFICATION</scope>
</reference>
<dbReference type="GeneTree" id="ENSGT00520000061927"/>
<keyword evidence="2" id="KW-1185">Reference proteome</keyword>
<accession>A0A8D0HET0</accession>
<gene>
    <name evidence="1" type="primary">NDUFAF8</name>
</gene>
<evidence type="ECO:0000313" key="1">
    <source>
        <dbReference type="Ensembl" id="ENSSPUP00000018285.1"/>
    </source>
</evidence>
<sequence>MSSQGVWVRARERLRRFPELLAGCGEQAAAYGKCVAAMTAGHTELKKEACAAEFEALRDCFRLAAKKNLK</sequence>
<dbReference type="OMA" id="KKDLCAQ"/>
<dbReference type="InterPro" id="IPR034595">
    <property type="entry name" value="NDUFAF8"/>
</dbReference>
<dbReference type="GO" id="GO:0032981">
    <property type="term" value="P:mitochondrial respiratory chain complex I assembly"/>
    <property type="evidence" value="ECO:0007669"/>
    <property type="project" value="Ensembl"/>
</dbReference>
<protein>
    <submittedName>
        <fullName evidence="1">NADH:ubiquinone oxidoreductase complex assembly factor 8</fullName>
    </submittedName>
</protein>
<dbReference type="Proteomes" id="UP000694392">
    <property type="component" value="Unplaced"/>
</dbReference>